<dbReference type="GO" id="GO:0008237">
    <property type="term" value="F:metallopeptidase activity"/>
    <property type="evidence" value="ECO:0007669"/>
    <property type="project" value="UniProtKB-KW"/>
</dbReference>
<dbReference type="EMBL" id="JBDKXB010000002">
    <property type="protein sequence ID" value="MEY6431166.1"/>
    <property type="molecule type" value="Genomic_DNA"/>
</dbReference>
<protein>
    <submittedName>
        <fullName evidence="2">SprT family zinc-dependent metalloprotease</fullName>
        <ecNumber evidence="2">3.4.-.-</ecNumber>
    </submittedName>
</protein>
<keyword evidence="3" id="KW-1185">Reference proteome</keyword>
<feature type="domain" description="YgjP-like metallopeptidase" evidence="1">
    <location>
        <begin position="76"/>
        <end position="281"/>
    </location>
</feature>
<dbReference type="Pfam" id="PF01863">
    <property type="entry name" value="YgjP-like"/>
    <property type="match status" value="1"/>
</dbReference>
<dbReference type="Proteomes" id="UP001564408">
    <property type="component" value="Unassembled WGS sequence"/>
</dbReference>
<proteinExistence type="predicted"/>
<sequence>MIETPEKYWLRWKEADASAESPTEITAEIRAMAGDNPLLRELGQLCSKARLLEIAHHEVGGIPVEIVRKDIKNLHMGVYPPAGRVRIAAPLRLDDDAVRVAVSTRLGWIRRRQREFAAQERQSQREMVAGESHYFEGRRYRLSIIEHEGPPSLRIANHSTLQLTARPGLDREGCDAILQRWYRARLRARIPELLEKWQPRIGVQVGEVHIKRMKTRWGSCNAAARRIWLNLELAKKPVACVEYVLVHEMIHLLERQHNDRFRERLDAALPGWRAARAELNRAPLAHEDWTY</sequence>
<organism evidence="2 3">
    <name type="scientific">Thioalkalicoccus limnaeus</name>
    <dbReference type="NCBI Taxonomy" id="120681"/>
    <lineage>
        <taxon>Bacteria</taxon>
        <taxon>Pseudomonadati</taxon>
        <taxon>Pseudomonadota</taxon>
        <taxon>Gammaproteobacteria</taxon>
        <taxon>Chromatiales</taxon>
        <taxon>Chromatiaceae</taxon>
        <taxon>Thioalkalicoccus</taxon>
    </lineage>
</organism>
<evidence type="ECO:0000259" key="1">
    <source>
        <dbReference type="Pfam" id="PF01863"/>
    </source>
</evidence>
<dbReference type="CDD" id="cd07344">
    <property type="entry name" value="M48_yhfN_like"/>
    <property type="match status" value="1"/>
</dbReference>
<reference evidence="2 3" key="1">
    <citation type="submission" date="2024-05" db="EMBL/GenBank/DDBJ databases">
        <title>Genome Sequence and Characterization of the New Strain Purple Sulfur Bacterium of Genus Thioalkalicoccus.</title>
        <authorList>
            <person name="Bryantseva I.A."/>
            <person name="Kyndt J.A."/>
            <person name="Imhoff J.F."/>
        </authorList>
    </citation>
    <scope>NUCLEOTIDE SEQUENCE [LARGE SCALE GENOMIC DNA]</scope>
    <source>
        <strain evidence="2 3">Um2</strain>
    </source>
</reference>
<keyword evidence="2" id="KW-0482">Metalloprotease</keyword>
<dbReference type="RefSeq" id="WP_369665551.1">
    <property type="nucleotide sequence ID" value="NZ_JBDKXB010000002.1"/>
</dbReference>
<dbReference type="InterPro" id="IPR053136">
    <property type="entry name" value="UTP_pyrophosphatase-like"/>
</dbReference>
<dbReference type="EC" id="3.4.-.-" evidence="2"/>
<accession>A0ABV4B9V1</accession>
<evidence type="ECO:0000313" key="3">
    <source>
        <dbReference type="Proteomes" id="UP001564408"/>
    </source>
</evidence>
<dbReference type="InterPro" id="IPR002725">
    <property type="entry name" value="YgjP-like_metallopeptidase"/>
</dbReference>
<comment type="caution">
    <text evidence="2">The sequence shown here is derived from an EMBL/GenBank/DDBJ whole genome shotgun (WGS) entry which is preliminary data.</text>
</comment>
<keyword evidence="2" id="KW-0378">Hydrolase</keyword>
<dbReference type="PANTHER" id="PTHR30399:SF1">
    <property type="entry name" value="UTP PYROPHOSPHATASE"/>
    <property type="match status" value="1"/>
</dbReference>
<dbReference type="Gene3D" id="3.30.2010.10">
    <property type="entry name" value="Metalloproteases ('zincins'), catalytic domain"/>
    <property type="match status" value="1"/>
</dbReference>
<gene>
    <name evidence="2" type="ORF">ABC977_01950</name>
</gene>
<keyword evidence="2" id="KW-0645">Protease</keyword>
<name>A0ABV4B9V1_9GAMM</name>
<evidence type="ECO:0000313" key="2">
    <source>
        <dbReference type="EMBL" id="MEY6431166.1"/>
    </source>
</evidence>
<dbReference type="PANTHER" id="PTHR30399">
    <property type="entry name" value="UNCHARACTERIZED PROTEIN YGJP"/>
    <property type="match status" value="1"/>
</dbReference>